<feature type="transmembrane region" description="Helical" evidence="3">
    <location>
        <begin position="165"/>
        <end position="186"/>
    </location>
</feature>
<evidence type="ECO:0000259" key="4">
    <source>
        <dbReference type="Pfam" id="PF00892"/>
    </source>
</evidence>
<protein>
    <submittedName>
        <fullName evidence="5">DMT family transporter</fullName>
    </submittedName>
</protein>
<reference evidence="5 6" key="1">
    <citation type="submission" date="2024-10" db="EMBL/GenBank/DDBJ databases">
        <title>The Natural Products Discovery Center: Release of the First 8490 Sequenced Strains for Exploring Actinobacteria Biosynthetic Diversity.</title>
        <authorList>
            <person name="Kalkreuter E."/>
            <person name="Kautsar S.A."/>
            <person name="Yang D."/>
            <person name="Bader C.D."/>
            <person name="Teijaro C.N."/>
            <person name="Fluegel L."/>
            <person name="Davis C.M."/>
            <person name="Simpson J.R."/>
            <person name="Lauterbach L."/>
            <person name="Steele A.D."/>
            <person name="Gui C."/>
            <person name="Meng S."/>
            <person name="Li G."/>
            <person name="Viehrig K."/>
            <person name="Ye F."/>
            <person name="Su P."/>
            <person name="Kiefer A.F."/>
            <person name="Nichols A."/>
            <person name="Cepeda A.J."/>
            <person name="Yan W."/>
            <person name="Fan B."/>
            <person name="Jiang Y."/>
            <person name="Adhikari A."/>
            <person name="Zheng C.-J."/>
            <person name="Schuster L."/>
            <person name="Cowan T.M."/>
            <person name="Smanski M.J."/>
            <person name="Chevrette M.G."/>
            <person name="De Carvalho L.P.S."/>
            <person name="Shen B."/>
        </authorList>
    </citation>
    <scope>NUCLEOTIDE SEQUENCE [LARGE SCALE GENOMIC DNA]</scope>
    <source>
        <strain evidence="5 6">NPDC020327</strain>
    </source>
</reference>
<feature type="transmembrane region" description="Helical" evidence="3">
    <location>
        <begin position="50"/>
        <end position="74"/>
    </location>
</feature>
<feature type="domain" description="EamA" evidence="4">
    <location>
        <begin position="24"/>
        <end position="157"/>
    </location>
</feature>
<comment type="caution">
    <text evidence="5">The sequence shown here is derived from an EMBL/GenBank/DDBJ whole genome shotgun (WGS) entry which is preliminary data.</text>
</comment>
<keyword evidence="3" id="KW-0812">Transmembrane</keyword>
<feature type="transmembrane region" description="Helical" evidence="3">
    <location>
        <begin position="284"/>
        <end position="302"/>
    </location>
</feature>
<feature type="compositionally biased region" description="Low complexity" evidence="2">
    <location>
        <begin position="311"/>
        <end position="328"/>
    </location>
</feature>
<keyword evidence="3" id="KW-1133">Transmembrane helix</keyword>
<feature type="compositionally biased region" description="Basic residues" evidence="2">
    <location>
        <begin position="334"/>
        <end position="351"/>
    </location>
</feature>
<feature type="region of interest" description="Disordered" evidence="2">
    <location>
        <begin position="308"/>
        <end position="351"/>
    </location>
</feature>
<dbReference type="Gene3D" id="1.10.3730.20">
    <property type="match status" value="1"/>
</dbReference>
<evidence type="ECO:0000313" key="6">
    <source>
        <dbReference type="Proteomes" id="UP001611548"/>
    </source>
</evidence>
<evidence type="ECO:0000313" key="5">
    <source>
        <dbReference type="EMBL" id="MFI1962712.1"/>
    </source>
</evidence>
<dbReference type="Proteomes" id="UP001611548">
    <property type="component" value="Unassembled WGS sequence"/>
</dbReference>
<dbReference type="SUPFAM" id="SSF103481">
    <property type="entry name" value="Multidrug resistance efflux transporter EmrE"/>
    <property type="match status" value="2"/>
</dbReference>
<feature type="transmembrane region" description="Helical" evidence="3">
    <location>
        <begin position="112"/>
        <end position="133"/>
    </location>
</feature>
<feature type="transmembrane region" description="Helical" evidence="3">
    <location>
        <begin position="140"/>
        <end position="159"/>
    </location>
</feature>
<dbReference type="Pfam" id="PF00892">
    <property type="entry name" value="EamA"/>
    <property type="match status" value="2"/>
</dbReference>
<accession>A0ABW7UMV9</accession>
<gene>
    <name evidence="5" type="ORF">ACH429_00960</name>
</gene>
<evidence type="ECO:0000256" key="3">
    <source>
        <dbReference type="SAM" id="Phobius"/>
    </source>
</evidence>
<feature type="transmembrane region" description="Helical" evidence="3">
    <location>
        <begin position="229"/>
        <end position="247"/>
    </location>
</feature>
<feature type="transmembrane region" description="Helical" evidence="3">
    <location>
        <begin position="254"/>
        <end position="278"/>
    </location>
</feature>
<keyword evidence="3" id="KW-0472">Membrane</keyword>
<feature type="transmembrane region" description="Helical" evidence="3">
    <location>
        <begin position="86"/>
        <end position="106"/>
    </location>
</feature>
<organism evidence="5 6">
    <name type="scientific">Streptomyces pathocidini</name>
    <dbReference type="NCBI Taxonomy" id="1650571"/>
    <lineage>
        <taxon>Bacteria</taxon>
        <taxon>Bacillati</taxon>
        <taxon>Actinomycetota</taxon>
        <taxon>Actinomycetes</taxon>
        <taxon>Kitasatosporales</taxon>
        <taxon>Streptomycetaceae</taxon>
        <taxon>Streptomyces</taxon>
    </lineage>
</organism>
<feature type="transmembrane region" description="Helical" evidence="3">
    <location>
        <begin position="198"/>
        <end position="217"/>
    </location>
</feature>
<name>A0ABW7UMV9_9ACTN</name>
<dbReference type="EMBL" id="JBIRWE010000001">
    <property type="protein sequence ID" value="MFI1962712.1"/>
    <property type="molecule type" value="Genomic_DNA"/>
</dbReference>
<feature type="transmembrane region" description="Helical" evidence="3">
    <location>
        <begin position="20"/>
        <end position="38"/>
    </location>
</feature>
<evidence type="ECO:0000256" key="2">
    <source>
        <dbReference type="SAM" id="MobiDB-lite"/>
    </source>
</evidence>
<dbReference type="InterPro" id="IPR037185">
    <property type="entry name" value="EmrE-like"/>
</dbReference>
<dbReference type="RefSeq" id="WP_079101054.1">
    <property type="nucleotide sequence ID" value="NZ_JBIRWE010000001.1"/>
</dbReference>
<dbReference type="PANTHER" id="PTHR22911">
    <property type="entry name" value="ACYL-MALONYL CONDENSING ENZYME-RELATED"/>
    <property type="match status" value="1"/>
</dbReference>
<sequence>MAREDFQLSGEDAQFSGEDARFGGIVQVLAAAVLWGTVGPAQLIAHADVSLVSLGACRMLLGGAVLGLFTVRAAGLRTLWQPATRWWMLAGVLVTAAFQVCFLEAVDRTGAALATVVTFGTVPVITGLCAWWFERERTSVAGWCGTACSLVGIGVLLVPDAAAQVDVTGVLLGIASGSSFGTYIAATQQLARRGADTTAAAPMSVLCAGVLLSPWLFAVPGGLGAPRAVLLISWLALGTTALGYLLFARGVTRISAATAGTLSLGEPLVAAVLGVALLGERPGAVAACGAALLLAGLIAVSLPARGRTTQGGTAPDGKAPAAAASGGSREAKAGSRRGTSKVAPRRARRRP</sequence>
<evidence type="ECO:0000256" key="1">
    <source>
        <dbReference type="ARBA" id="ARBA00007362"/>
    </source>
</evidence>
<proteinExistence type="inferred from homology"/>
<dbReference type="InterPro" id="IPR000620">
    <property type="entry name" value="EamA_dom"/>
</dbReference>
<comment type="similarity">
    <text evidence="1">Belongs to the EamA transporter family.</text>
</comment>
<keyword evidence="6" id="KW-1185">Reference proteome</keyword>
<dbReference type="PANTHER" id="PTHR22911:SF79">
    <property type="entry name" value="MOBA-LIKE NTP TRANSFERASE DOMAIN-CONTAINING PROTEIN"/>
    <property type="match status" value="1"/>
</dbReference>
<feature type="domain" description="EamA" evidence="4">
    <location>
        <begin position="168"/>
        <end position="301"/>
    </location>
</feature>